<dbReference type="Pfam" id="PF08281">
    <property type="entry name" value="Sigma70_r4_2"/>
    <property type="match status" value="1"/>
</dbReference>
<evidence type="ECO:0000259" key="6">
    <source>
        <dbReference type="Pfam" id="PF08281"/>
    </source>
</evidence>
<feature type="domain" description="RNA polymerase sigma-70 region 2" evidence="5">
    <location>
        <begin position="2"/>
        <end position="52"/>
    </location>
</feature>
<organism evidence="7 8">
    <name type="scientific">Chryseotalea sanaruensis</name>
    <dbReference type="NCBI Taxonomy" id="2482724"/>
    <lineage>
        <taxon>Bacteria</taxon>
        <taxon>Pseudomonadati</taxon>
        <taxon>Bacteroidota</taxon>
        <taxon>Cytophagia</taxon>
        <taxon>Cytophagales</taxon>
        <taxon>Chryseotaleaceae</taxon>
        <taxon>Chryseotalea</taxon>
    </lineage>
</organism>
<keyword evidence="2" id="KW-0805">Transcription regulation</keyword>
<evidence type="ECO:0000256" key="3">
    <source>
        <dbReference type="ARBA" id="ARBA00023082"/>
    </source>
</evidence>
<evidence type="ECO:0000313" key="8">
    <source>
        <dbReference type="Proteomes" id="UP000288227"/>
    </source>
</evidence>
<evidence type="ECO:0000256" key="2">
    <source>
        <dbReference type="ARBA" id="ARBA00023015"/>
    </source>
</evidence>
<proteinExistence type="inferred from homology"/>
<comment type="caution">
    <text evidence="7">The sequence shown here is derived from an EMBL/GenBank/DDBJ whole genome shotgun (WGS) entry which is preliminary data.</text>
</comment>
<dbReference type="Gene3D" id="1.10.10.10">
    <property type="entry name" value="Winged helix-like DNA-binding domain superfamily/Winged helix DNA-binding domain"/>
    <property type="match status" value="1"/>
</dbReference>
<comment type="similarity">
    <text evidence="1">Belongs to the sigma-70 factor family. ECF subfamily.</text>
</comment>
<dbReference type="Gene3D" id="1.10.1740.10">
    <property type="match status" value="1"/>
</dbReference>
<name>A0A401UBB6_9BACT</name>
<dbReference type="GO" id="GO:0003677">
    <property type="term" value="F:DNA binding"/>
    <property type="evidence" value="ECO:0007669"/>
    <property type="project" value="InterPro"/>
</dbReference>
<evidence type="ECO:0000259" key="5">
    <source>
        <dbReference type="Pfam" id="PF04542"/>
    </source>
</evidence>
<dbReference type="InterPro" id="IPR014284">
    <property type="entry name" value="RNA_pol_sigma-70_dom"/>
</dbReference>
<dbReference type="Pfam" id="PF04542">
    <property type="entry name" value="Sigma70_r2"/>
    <property type="match status" value="1"/>
</dbReference>
<dbReference type="AlphaFoldDB" id="A0A401UBB6"/>
<evidence type="ECO:0000313" key="7">
    <source>
        <dbReference type="EMBL" id="GCC52162.1"/>
    </source>
</evidence>
<gene>
    <name evidence="7" type="ORF">SanaruYs_23980</name>
</gene>
<dbReference type="SUPFAM" id="SSF88946">
    <property type="entry name" value="Sigma2 domain of RNA polymerase sigma factors"/>
    <property type="match status" value="1"/>
</dbReference>
<feature type="domain" description="RNA polymerase sigma factor 70 region 4 type 2" evidence="6">
    <location>
        <begin position="80"/>
        <end position="130"/>
    </location>
</feature>
<keyword evidence="4" id="KW-0804">Transcription</keyword>
<dbReference type="SUPFAM" id="SSF88659">
    <property type="entry name" value="Sigma3 and sigma4 domains of RNA polymerase sigma factors"/>
    <property type="match status" value="1"/>
</dbReference>
<dbReference type="InterPro" id="IPR007627">
    <property type="entry name" value="RNA_pol_sigma70_r2"/>
</dbReference>
<dbReference type="InterPro" id="IPR013325">
    <property type="entry name" value="RNA_pol_sigma_r2"/>
</dbReference>
<dbReference type="PANTHER" id="PTHR43133:SF45">
    <property type="entry name" value="RNA POLYMERASE ECF-TYPE SIGMA FACTOR"/>
    <property type="match status" value="1"/>
</dbReference>
<dbReference type="EMBL" id="BHXQ01000004">
    <property type="protein sequence ID" value="GCC52162.1"/>
    <property type="molecule type" value="Genomic_DNA"/>
</dbReference>
<evidence type="ECO:0000256" key="4">
    <source>
        <dbReference type="ARBA" id="ARBA00023163"/>
    </source>
</evidence>
<keyword evidence="3" id="KW-0731">Sigma factor</keyword>
<dbReference type="PANTHER" id="PTHR43133">
    <property type="entry name" value="RNA POLYMERASE ECF-TYPE SIGMA FACTO"/>
    <property type="match status" value="1"/>
</dbReference>
<dbReference type="GO" id="GO:0016987">
    <property type="term" value="F:sigma factor activity"/>
    <property type="evidence" value="ECO:0007669"/>
    <property type="project" value="UniProtKB-KW"/>
</dbReference>
<dbReference type="InterPro" id="IPR013249">
    <property type="entry name" value="RNA_pol_sigma70_r4_t2"/>
</dbReference>
<sequence length="142" mass="16762">MKGDLALAHDLVQDIFINIWNALPEYRGEASYKTWIYRITVNTCLLQIRRDKNKQRLPLEKVTHIVEADNTNQTNEHEKILYSAIGQLEEVERLIIIMVLEEEEYEEIARIIGVTENNLRVRIHRIKGKLKTLIENERKRLG</sequence>
<accession>A0A401UBB6</accession>
<dbReference type="InterPro" id="IPR013324">
    <property type="entry name" value="RNA_pol_sigma_r3/r4-like"/>
</dbReference>
<dbReference type="Proteomes" id="UP000288227">
    <property type="component" value="Unassembled WGS sequence"/>
</dbReference>
<dbReference type="GO" id="GO:0006352">
    <property type="term" value="P:DNA-templated transcription initiation"/>
    <property type="evidence" value="ECO:0007669"/>
    <property type="project" value="InterPro"/>
</dbReference>
<protein>
    <submittedName>
        <fullName evidence="7">RNA polymerase sigma factor</fullName>
    </submittedName>
</protein>
<dbReference type="InterPro" id="IPR036388">
    <property type="entry name" value="WH-like_DNA-bd_sf"/>
</dbReference>
<evidence type="ECO:0000256" key="1">
    <source>
        <dbReference type="ARBA" id="ARBA00010641"/>
    </source>
</evidence>
<keyword evidence="8" id="KW-1185">Reference proteome</keyword>
<dbReference type="InterPro" id="IPR039425">
    <property type="entry name" value="RNA_pol_sigma-70-like"/>
</dbReference>
<reference evidence="7 8" key="1">
    <citation type="submission" date="2018-11" db="EMBL/GenBank/DDBJ databases">
        <title>Chryseotalea sanarue gen. nov., sp., nov., a member of the family Cytophagaceae, isolated from a brackish lake in Hamamatsu Japan.</title>
        <authorList>
            <person name="Maejima Y."/>
            <person name="Iino T."/>
            <person name="Muraguchi Y."/>
            <person name="Fukuda K."/>
            <person name="Ohkuma M."/>
            <person name="Moriuchi R."/>
            <person name="Dohra H."/>
            <person name="Kimbara K."/>
            <person name="Shintani M."/>
        </authorList>
    </citation>
    <scope>NUCLEOTIDE SEQUENCE [LARGE SCALE GENOMIC DNA]</scope>
    <source>
        <strain evidence="7 8">Ys</strain>
    </source>
</reference>
<dbReference type="NCBIfam" id="TIGR02937">
    <property type="entry name" value="sigma70-ECF"/>
    <property type="match status" value="1"/>
</dbReference>